<evidence type="ECO:0000256" key="1">
    <source>
        <dbReference type="ARBA" id="ARBA00004370"/>
    </source>
</evidence>
<dbReference type="GO" id="GO:0016020">
    <property type="term" value="C:membrane"/>
    <property type="evidence" value="ECO:0007669"/>
    <property type="project" value="UniProtKB-SubCell"/>
</dbReference>
<keyword evidence="4" id="KW-0808">Transferase</keyword>
<dbReference type="Proteomes" id="UP000277811">
    <property type="component" value="Unassembled WGS sequence"/>
</dbReference>
<organism evidence="7 8">
    <name type="scientific">Lucifera butyrica</name>
    <dbReference type="NCBI Taxonomy" id="1351585"/>
    <lineage>
        <taxon>Bacteria</taxon>
        <taxon>Bacillati</taxon>
        <taxon>Bacillota</taxon>
        <taxon>Negativicutes</taxon>
        <taxon>Veillonellales</taxon>
        <taxon>Veillonellaceae</taxon>
        <taxon>Lucifera</taxon>
    </lineage>
</organism>
<evidence type="ECO:0000256" key="3">
    <source>
        <dbReference type="ARBA" id="ARBA00022676"/>
    </source>
</evidence>
<name>A0A498RBJ5_9FIRM</name>
<comment type="similarity">
    <text evidence="2">Belongs to the glycosyltransferase 28 family.</text>
</comment>
<sequence length="389" mass="42651">MVSNTKNVLFAISDTGGGHRSAATALMAALSSQNHMKCTLEDFLKATGVPVLRSAPEIYDYCSRKQLWLNNLFFTKTNSVKRIGLMTRFVFSKAFLRIERELDRINPALVVSTHPLVTGLLVAGRKDRRAVWPIVTVVTDLVTIHASWATPGADLYLVPTEEAYQSLIRYGIAGSQIVITGFPVHPKFSCNQLTRAEARRALGVDPNRFSVLLTGGGVGAGNMAKWIKEIEKNCHDKQIMVVAGHNKELFDQLQSVKSRFDSLQVYGFVDNMEVLMAASDIIISKAGPGTIMEAAAMSRPLIITEAVGIQESGNIHYVVNNQLGYFCSDPSEGTHIINNLAERGFDDSNVRRPPNDGSLRITSIIERLIASSPENNNGIFLNTALFRGA</sequence>
<keyword evidence="3" id="KW-0328">Glycosyltransferase</keyword>
<feature type="domain" description="Glycosyl transferase family 28 C-terminal" evidence="5">
    <location>
        <begin position="211"/>
        <end position="303"/>
    </location>
</feature>
<evidence type="ECO:0000256" key="4">
    <source>
        <dbReference type="ARBA" id="ARBA00022679"/>
    </source>
</evidence>
<dbReference type="Pfam" id="PF04101">
    <property type="entry name" value="Glyco_tran_28_C"/>
    <property type="match status" value="1"/>
</dbReference>
<dbReference type="EMBL" id="UPPP01000086">
    <property type="protein sequence ID" value="VBB08277.1"/>
    <property type="molecule type" value="Genomic_DNA"/>
</dbReference>
<evidence type="ECO:0000256" key="2">
    <source>
        <dbReference type="ARBA" id="ARBA00006962"/>
    </source>
</evidence>
<dbReference type="SUPFAM" id="SSF53756">
    <property type="entry name" value="UDP-Glycosyltransferase/glycogen phosphorylase"/>
    <property type="match status" value="1"/>
</dbReference>
<dbReference type="AlphaFoldDB" id="A0A498RBJ5"/>
<evidence type="ECO:0000259" key="5">
    <source>
        <dbReference type="Pfam" id="PF04101"/>
    </source>
</evidence>
<gene>
    <name evidence="7" type="ORF">LUCI_3548</name>
</gene>
<dbReference type="GO" id="GO:0016758">
    <property type="term" value="F:hexosyltransferase activity"/>
    <property type="evidence" value="ECO:0007669"/>
    <property type="project" value="InterPro"/>
</dbReference>
<reference evidence="7 8" key="1">
    <citation type="submission" date="2018-06" db="EMBL/GenBank/DDBJ databases">
        <authorList>
            <person name="Strepis N."/>
        </authorList>
    </citation>
    <scope>NUCLEOTIDE SEQUENCE [LARGE SCALE GENOMIC DNA]</scope>
    <source>
        <strain evidence="7">LUCI</strain>
    </source>
</reference>
<dbReference type="InterPro" id="IPR050519">
    <property type="entry name" value="Glycosyltransf_28_UgtP"/>
</dbReference>
<comment type="subcellular location">
    <subcellularLocation>
        <location evidence="1">Membrane</location>
    </subcellularLocation>
</comment>
<protein>
    <submittedName>
        <fullName evidence="7">Monogalactosyldiacylglycerol (Mgdg) synthase</fullName>
    </submittedName>
</protein>
<dbReference type="Gene3D" id="3.40.50.2000">
    <property type="entry name" value="Glycogen Phosphorylase B"/>
    <property type="match status" value="1"/>
</dbReference>
<dbReference type="InterPro" id="IPR007235">
    <property type="entry name" value="Glyco_trans_28_C"/>
</dbReference>
<feature type="domain" description="Diacylglycerol glucosyltransferase N-terminal" evidence="6">
    <location>
        <begin position="19"/>
        <end position="184"/>
    </location>
</feature>
<dbReference type="PANTHER" id="PTHR43025">
    <property type="entry name" value="MONOGALACTOSYLDIACYLGLYCEROL SYNTHASE"/>
    <property type="match status" value="1"/>
</dbReference>
<keyword evidence="8" id="KW-1185">Reference proteome</keyword>
<evidence type="ECO:0000313" key="7">
    <source>
        <dbReference type="EMBL" id="VBB08277.1"/>
    </source>
</evidence>
<evidence type="ECO:0000259" key="6">
    <source>
        <dbReference type="Pfam" id="PF06925"/>
    </source>
</evidence>
<accession>A0A498RBJ5</accession>
<dbReference type="Pfam" id="PF06925">
    <property type="entry name" value="MGDG_synth"/>
    <property type="match status" value="1"/>
</dbReference>
<dbReference type="RefSeq" id="WP_165866046.1">
    <property type="nucleotide sequence ID" value="NZ_UPPP01000086.1"/>
</dbReference>
<dbReference type="PANTHER" id="PTHR43025:SF3">
    <property type="entry name" value="MONOGALACTOSYLDIACYLGLYCEROL SYNTHASE 1, CHLOROPLASTIC"/>
    <property type="match status" value="1"/>
</dbReference>
<proteinExistence type="inferred from homology"/>
<dbReference type="GO" id="GO:0009247">
    <property type="term" value="P:glycolipid biosynthetic process"/>
    <property type="evidence" value="ECO:0007669"/>
    <property type="project" value="InterPro"/>
</dbReference>
<evidence type="ECO:0000313" key="8">
    <source>
        <dbReference type="Proteomes" id="UP000277811"/>
    </source>
</evidence>
<dbReference type="InterPro" id="IPR009695">
    <property type="entry name" value="Diacylglyc_glucosyltr_N"/>
</dbReference>